<dbReference type="GO" id="GO:0032259">
    <property type="term" value="P:methylation"/>
    <property type="evidence" value="ECO:0007669"/>
    <property type="project" value="UniProtKB-KW"/>
</dbReference>
<dbReference type="InterPro" id="IPR029063">
    <property type="entry name" value="SAM-dependent_MTases_sf"/>
</dbReference>
<gene>
    <name evidence="1" type="ORF">IAB60_10935</name>
</gene>
<keyword evidence="1" id="KW-0808">Transferase</keyword>
<comment type="caution">
    <text evidence="1">The sequence shown here is derived from an EMBL/GenBank/DDBJ whole genome shotgun (WGS) entry which is preliminary data.</text>
</comment>
<dbReference type="InterPro" id="IPR008715">
    <property type="entry name" value="SAM-MeTfrase_NodS-like"/>
</dbReference>
<dbReference type="Gene3D" id="3.40.50.150">
    <property type="entry name" value="Vaccinia Virus protein VP39"/>
    <property type="match status" value="1"/>
</dbReference>
<dbReference type="Proteomes" id="UP000886860">
    <property type="component" value="Unassembled WGS sequence"/>
</dbReference>
<dbReference type="GO" id="GO:0008757">
    <property type="term" value="F:S-adenosylmethionine-dependent methyltransferase activity"/>
    <property type="evidence" value="ECO:0007669"/>
    <property type="project" value="InterPro"/>
</dbReference>
<proteinExistence type="predicted"/>
<keyword evidence="1" id="KW-0489">Methyltransferase</keyword>
<evidence type="ECO:0000313" key="1">
    <source>
        <dbReference type="EMBL" id="HIT42585.1"/>
    </source>
</evidence>
<reference evidence="1" key="2">
    <citation type="journal article" date="2021" name="PeerJ">
        <title>Extensive microbial diversity within the chicken gut microbiome revealed by metagenomics and culture.</title>
        <authorList>
            <person name="Gilroy R."/>
            <person name="Ravi A."/>
            <person name="Getino M."/>
            <person name="Pursley I."/>
            <person name="Horton D.L."/>
            <person name="Alikhan N.F."/>
            <person name="Baker D."/>
            <person name="Gharbi K."/>
            <person name="Hall N."/>
            <person name="Watson M."/>
            <person name="Adriaenssens E.M."/>
            <person name="Foster-Nyarko E."/>
            <person name="Jarju S."/>
            <person name="Secka A."/>
            <person name="Antonio M."/>
            <person name="Oren A."/>
            <person name="Chaudhuri R.R."/>
            <person name="La Ragione R."/>
            <person name="Hildebrand F."/>
            <person name="Pallen M.J."/>
        </authorList>
    </citation>
    <scope>NUCLEOTIDE SEQUENCE</scope>
    <source>
        <strain evidence="1">CHK123-3438</strain>
    </source>
</reference>
<dbReference type="EMBL" id="DVKS01000184">
    <property type="protein sequence ID" value="HIT42585.1"/>
    <property type="molecule type" value="Genomic_DNA"/>
</dbReference>
<dbReference type="AlphaFoldDB" id="A0A9D1GKG7"/>
<name>A0A9D1GKG7_9FIRM</name>
<dbReference type="SUPFAM" id="SSF53335">
    <property type="entry name" value="S-adenosyl-L-methionine-dependent methyltransferases"/>
    <property type="match status" value="1"/>
</dbReference>
<dbReference type="Pfam" id="PF05401">
    <property type="entry name" value="NodS"/>
    <property type="match status" value="1"/>
</dbReference>
<evidence type="ECO:0000313" key="2">
    <source>
        <dbReference type="Proteomes" id="UP000886860"/>
    </source>
</evidence>
<accession>A0A9D1GKG7</accession>
<organism evidence="1 2">
    <name type="scientific">Candidatus Caccovicinus merdipullorum</name>
    <dbReference type="NCBI Taxonomy" id="2840724"/>
    <lineage>
        <taxon>Bacteria</taxon>
        <taxon>Bacillati</taxon>
        <taxon>Bacillota</taxon>
        <taxon>Clostridia</taxon>
        <taxon>Eubacteriales</taxon>
        <taxon>Candidatus Caccovicinus</taxon>
    </lineage>
</organism>
<dbReference type="CDD" id="cd02440">
    <property type="entry name" value="AdoMet_MTases"/>
    <property type="match status" value="1"/>
</dbReference>
<sequence length="277" mass="31654">MKDMSYELLDLMEEKGWDEKGLAQILEDGTEPWILEALSPIRENLVDWLDIAKDASVLEIGSGYGALTGILARKAGSVDVVDEREENLETGRRRWGQMENIRWHLKETGTECVYDWVFLIGPRTLGSLLELPGRKESWNWKEEEKAYLTEQIRQAAARVKDGGRLALALPNRNGLKYWAGAAPEEEEASMNLSELREVFGSMGGRTEFYYPLPDYKLPTAIYSDRYLPVQGELPSLYAEYEKPRYRLFSEEAAYDAVCQAGGFPQFANSFFVIWEKL</sequence>
<protein>
    <submittedName>
        <fullName evidence="1">Class I SAM-dependent methyltransferase</fullName>
    </submittedName>
</protein>
<dbReference type="GO" id="GO:0009312">
    <property type="term" value="P:oligosaccharide biosynthetic process"/>
    <property type="evidence" value="ECO:0007669"/>
    <property type="project" value="InterPro"/>
</dbReference>
<reference evidence="1" key="1">
    <citation type="submission" date="2020-10" db="EMBL/GenBank/DDBJ databases">
        <authorList>
            <person name="Gilroy R."/>
        </authorList>
    </citation>
    <scope>NUCLEOTIDE SEQUENCE</scope>
    <source>
        <strain evidence="1">CHK123-3438</strain>
    </source>
</reference>